<dbReference type="Proteomes" id="UP000095283">
    <property type="component" value="Unplaced"/>
</dbReference>
<sequence>MACGTEIQVLITSGLFRLLCLHIFTYKHALVYYLLIAEICIYLDERWTSISFSLMFVIYCREILKPIQRRCSHINMLVLANEIIALKGRRCPRRVFQFKDAPYPTGIPYAKFQKRTVVQSVSLLIAKNDEKKDFYMSYYLASSTHKRILLIYFSLKFFSNHRVFNFCFVRNFLNRNLVLLRENHLWCSWAFFLINEQYYVLNSLVREGVLRPTSENSRYG</sequence>
<name>A0A1I7WV34_HETBA</name>
<proteinExistence type="predicted"/>
<accession>A0A1I7WV34</accession>
<protein>
    <submittedName>
        <fullName evidence="2">Secreted protein</fullName>
    </submittedName>
</protein>
<organism evidence="1 2">
    <name type="scientific">Heterorhabditis bacteriophora</name>
    <name type="common">Entomopathogenic nematode worm</name>
    <dbReference type="NCBI Taxonomy" id="37862"/>
    <lineage>
        <taxon>Eukaryota</taxon>
        <taxon>Metazoa</taxon>
        <taxon>Ecdysozoa</taxon>
        <taxon>Nematoda</taxon>
        <taxon>Chromadorea</taxon>
        <taxon>Rhabditida</taxon>
        <taxon>Rhabditina</taxon>
        <taxon>Rhabditomorpha</taxon>
        <taxon>Strongyloidea</taxon>
        <taxon>Heterorhabditidae</taxon>
        <taxon>Heterorhabditis</taxon>
    </lineage>
</organism>
<evidence type="ECO:0000313" key="2">
    <source>
        <dbReference type="WBParaSite" id="Hba_08995"/>
    </source>
</evidence>
<dbReference type="WBParaSite" id="Hba_08995">
    <property type="protein sequence ID" value="Hba_08995"/>
    <property type="gene ID" value="Hba_08995"/>
</dbReference>
<dbReference type="AlphaFoldDB" id="A0A1I7WV34"/>
<reference evidence="2" key="1">
    <citation type="submission" date="2016-11" db="UniProtKB">
        <authorList>
            <consortium name="WormBaseParasite"/>
        </authorList>
    </citation>
    <scope>IDENTIFICATION</scope>
</reference>
<keyword evidence="1" id="KW-1185">Reference proteome</keyword>
<evidence type="ECO:0000313" key="1">
    <source>
        <dbReference type="Proteomes" id="UP000095283"/>
    </source>
</evidence>